<feature type="signal peptide" evidence="4">
    <location>
        <begin position="1"/>
        <end position="24"/>
    </location>
</feature>
<dbReference type="Proteomes" id="UP000736328">
    <property type="component" value="Unassembled WGS sequence"/>
</dbReference>
<evidence type="ECO:0000256" key="3">
    <source>
        <dbReference type="SAM" id="Coils"/>
    </source>
</evidence>
<dbReference type="GO" id="GO:0005829">
    <property type="term" value="C:cytosol"/>
    <property type="evidence" value="ECO:0007669"/>
    <property type="project" value="TreeGrafter"/>
</dbReference>
<dbReference type="GO" id="GO:0051082">
    <property type="term" value="F:unfolded protein binding"/>
    <property type="evidence" value="ECO:0007669"/>
    <property type="project" value="InterPro"/>
</dbReference>
<keyword evidence="3" id="KW-0175">Coiled coil</keyword>
<evidence type="ECO:0000313" key="5">
    <source>
        <dbReference type="EMBL" id="MBI4726010.1"/>
    </source>
</evidence>
<protein>
    <submittedName>
        <fullName evidence="5">OmpH family outer membrane protein</fullName>
    </submittedName>
</protein>
<evidence type="ECO:0000256" key="4">
    <source>
        <dbReference type="SAM" id="SignalP"/>
    </source>
</evidence>
<dbReference type="Pfam" id="PF03938">
    <property type="entry name" value="OmpH"/>
    <property type="match status" value="1"/>
</dbReference>
<name>A0A933I7F2_UNCT6</name>
<dbReference type="EMBL" id="JACQXR010000025">
    <property type="protein sequence ID" value="MBI4726010.1"/>
    <property type="molecule type" value="Genomic_DNA"/>
</dbReference>
<reference evidence="5" key="1">
    <citation type="submission" date="2020-07" db="EMBL/GenBank/DDBJ databases">
        <title>Huge and variable diversity of episymbiotic CPR bacteria and DPANN archaea in groundwater ecosystems.</title>
        <authorList>
            <person name="He C.Y."/>
            <person name="Keren R."/>
            <person name="Whittaker M."/>
            <person name="Farag I.F."/>
            <person name="Doudna J."/>
            <person name="Cate J.H.D."/>
            <person name="Banfield J.F."/>
        </authorList>
    </citation>
    <scope>NUCLEOTIDE SEQUENCE</scope>
    <source>
        <strain evidence="5">NC_groundwater_1520_Pr4_B-0.1um_53_5</strain>
    </source>
</reference>
<proteinExistence type="inferred from homology"/>
<dbReference type="AlphaFoldDB" id="A0A933I7F2"/>
<dbReference type="PANTHER" id="PTHR35089">
    <property type="entry name" value="CHAPERONE PROTEIN SKP"/>
    <property type="match status" value="1"/>
</dbReference>
<organism evidence="5 6">
    <name type="scientific">candidate division TA06 bacterium</name>
    <dbReference type="NCBI Taxonomy" id="2250710"/>
    <lineage>
        <taxon>Bacteria</taxon>
        <taxon>Bacteria division TA06</taxon>
    </lineage>
</organism>
<dbReference type="PANTHER" id="PTHR35089:SF1">
    <property type="entry name" value="CHAPERONE PROTEIN SKP"/>
    <property type="match status" value="1"/>
</dbReference>
<evidence type="ECO:0000256" key="2">
    <source>
        <dbReference type="ARBA" id="ARBA00022729"/>
    </source>
</evidence>
<dbReference type="GO" id="GO:0050821">
    <property type="term" value="P:protein stabilization"/>
    <property type="evidence" value="ECO:0007669"/>
    <property type="project" value="TreeGrafter"/>
</dbReference>
<dbReference type="SMART" id="SM00935">
    <property type="entry name" value="OmpH"/>
    <property type="match status" value="1"/>
</dbReference>
<comment type="similarity">
    <text evidence="1">Belongs to the Skp family.</text>
</comment>
<feature type="chain" id="PRO_5037028168" evidence="4">
    <location>
        <begin position="25"/>
        <end position="318"/>
    </location>
</feature>
<keyword evidence="2 4" id="KW-0732">Signal</keyword>
<gene>
    <name evidence="5" type="ORF">HY768_02090</name>
</gene>
<sequence length="318" mass="35096">MKIVRRAFVWAGLLVLGATTAVLAQKTGYVDSKKIFESYKGAGDIKLQVNRALEVWNKEIELKRAEIDSLEKDLEAQNLVISSERRKHKQEEIKAKKKEAENLIHQVYDPLGKLDAKNKELSKPMAEKIGAIIKKVAMDNNLLLVLDSSSGMVVYADKDLDLTDQVLEELAKSEGIVVQYQASLALFPVWDADAEAARKKLGKLAFGYLFSSLSRSETFKPLAQKLVKDLVKDKGLEDKEVSDIRGLELAKILTAQFAINGGVYYNPANGQITLKLRLFNVDTGMMLAEENEVAAGQTELSGACENLIARLAQKAGGK</sequence>
<feature type="coiled-coil region" evidence="3">
    <location>
        <begin position="53"/>
        <end position="106"/>
    </location>
</feature>
<dbReference type="Gene3D" id="3.30.910.20">
    <property type="entry name" value="Skp domain"/>
    <property type="match status" value="1"/>
</dbReference>
<evidence type="ECO:0000256" key="1">
    <source>
        <dbReference type="ARBA" id="ARBA00009091"/>
    </source>
</evidence>
<dbReference type="InterPro" id="IPR005632">
    <property type="entry name" value="Chaperone_Skp"/>
</dbReference>
<comment type="caution">
    <text evidence="5">The sequence shown here is derived from an EMBL/GenBank/DDBJ whole genome shotgun (WGS) entry which is preliminary data.</text>
</comment>
<dbReference type="InterPro" id="IPR024930">
    <property type="entry name" value="Skp_dom_sf"/>
</dbReference>
<accession>A0A933I7F2</accession>
<dbReference type="SUPFAM" id="SSF111384">
    <property type="entry name" value="OmpH-like"/>
    <property type="match status" value="1"/>
</dbReference>
<evidence type="ECO:0000313" key="6">
    <source>
        <dbReference type="Proteomes" id="UP000736328"/>
    </source>
</evidence>